<keyword evidence="1" id="KW-0472">Membrane</keyword>
<gene>
    <name evidence="2" type="ORF">SDC9_173161</name>
</gene>
<evidence type="ECO:0000256" key="1">
    <source>
        <dbReference type="SAM" id="Phobius"/>
    </source>
</evidence>
<feature type="transmembrane region" description="Helical" evidence="1">
    <location>
        <begin position="12"/>
        <end position="33"/>
    </location>
</feature>
<evidence type="ECO:0000313" key="2">
    <source>
        <dbReference type="EMBL" id="MPN25746.1"/>
    </source>
</evidence>
<sequence length="115" mass="12026">MVVLGQHGDVGLVGGGLEGLLVFLGQLVPFLLVHIEGEGGTRLPPARVVIVRCDLMEAQLQVVVGTDPLGCIDGATLQRLVDFAAGDVLRNATELADHTSGETADSHLQTGEVCW</sequence>
<dbReference type="EMBL" id="VSSQ01075027">
    <property type="protein sequence ID" value="MPN25746.1"/>
    <property type="molecule type" value="Genomic_DNA"/>
</dbReference>
<proteinExistence type="predicted"/>
<accession>A0A645GHT3</accession>
<dbReference type="AlphaFoldDB" id="A0A645GHT3"/>
<keyword evidence="1" id="KW-1133">Transmembrane helix</keyword>
<comment type="caution">
    <text evidence="2">The sequence shown here is derived from an EMBL/GenBank/DDBJ whole genome shotgun (WGS) entry which is preliminary data.</text>
</comment>
<name>A0A645GHT3_9ZZZZ</name>
<keyword evidence="1" id="KW-0812">Transmembrane</keyword>
<reference evidence="2" key="1">
    <citation type="submission" date="2019-08" db="EMBL/GenBank/DDBJ databases">
        <authorList>
            <person name="Kucharzyk K."/>
            <person name="Murdoch R.W."/>
            <person name="Higgins S."/>
            <person name="Loffler F."/>
        </authorList>
    </citation>
    <scope>NUCLEOTIDE SEQUENCE</scope>
</reference>
<organism evidence="2">
    <name type="scientific">bioreactor metagenome</name>
    <dbReference type="NCBI Taxonomy" id="1076179"/>
    <lineage>
        <taxon>unclassified sequences</taxon>
        <taxon>metagenomes</taxon>
        <taxon>ecological metagenomes</taxon>
    </lineage>
</organism>
<protein>
    <submittedName>
        <fullName evidence="2">Uncharacterized protein</fullName>
    </submittedName>
</protein>